<name>A0A1E3L498_9BACL</name>
<evidence type="ECO:0000313" key="3">
    <source>
        <dbReference type="Proteomes" id="UP000094578"/>
    </source>
</evidence>
<dbReference type="Proteomes" id="UP000094578">
    <property type="component" value="Unassembled WGS sequence"/>
</dbReference>
<gene>
    <name evidence="2" type="ORF">PTI45_02049</name>
</gene>
<dbReference type="AlphaFoldDB" id="A0A1E3L498"/>
<reference evidence="2 3" key="1">
    <citation type="submission" date="2016-08" db="EMBL/GenBank/DDBJ databases">
        <title>Genome sequencing of Paenibacillus sp. TI45-13ar, isolated from Korean traditional nuruk.</title>
        <authorList>
            <person name="Kim S.-J."/>
        </authorList>
    </citation>
    <scope>NUCLEOTIDE SEQUENCE [LARGE SCALE GENOMIC DNA]</scope>
    <source>
        <strain evidence="2 3">TI45-13ar</strain>
    </source>
</reference>
<organism evidence="2 3">
    <name type="scientific">Paenibacillus nuruki</name>
    <dbReference type="NCBI Taxonomy" id="1886670"/>
    <lineage>
        <taxon>Bacteria</taxon>
        <taxon>Bacillati</taxon>
        <taxon>Bacillota</taxon>
        <taxon>Bacilli</taxon>
        <taxon>Bacillales</taxon>
        <taxon>Paenibacillaceae</taxon>
        <taxon>Paenibacillus</taxon>
    </lineage>
</organism>
<evidence type="ECO:0000256" key="1">
    <source>
        <dbReference type="SAM" id="Phobius"/>
    </source>
</evidence>
<sequence>MKYFSYQATKEEFLHIQKELSFYCEWSPSQHEVVDSTSLASYVFDRSQSLLPQELKALFEYNSKWSEIFKKDMLQHLIFTTSISHEITTQSLKSHTSYFRELQTRLKVFHNSQTIEDTHNFFRHITKKTMPYLRIPLLEYEGNRKRSQKKYDTPKSLAFFIGFIAYHNSQHKFFGNKINTKSQLQEIKEYQEIFSTLISDMSDSDKELNSYLFEREYSTNLTNKLLSIDNNIFIDHINAKKILCLLELLPNIKGRIFLTDLLIKYKEIISHPNLHPNFGTVSYAMLNGTYEQEHERTIYSRRMDEAKWFIQAPLIILQLALFYIPYLELLHNYFYSLLTPKNFNIQFSEPNKCVKMSELFPVHTSEDYNLEEYNLLKKTRYDIDKKVNSENFKNQFHKQPRTRSVGPFSPYYEERKITYLEPSIEAVLPELMEAIDIPF</sequence>
<dbReference type="STRING" id="1886670.PTI45_02049"/>
<accession>A0A1E3L498</accession>
<proteinExistence type="predicted"/>
<protein>
    <submittedName>
        <fullName evidence="2">Uncharacterized protein</fullName>
    </submittedName>
</protein>
<dbReference type="EMBL" id="MDER01000036">
    <property type="protein sequence ID" value="ODP28504.1"/>
    <property type="molecule type" value="Genomic_DNA"/>
</dbReference>
<keyword evidence="1" id="KW-1133">Transmembrane helix</keyword>
<keyword evidence="3" id="KW-1185">Reference proteome</keyword>
<feature type="transmembrane region" description="Helical" evidence="1">
    <location>
        <begin position="308"/>
        <end position="326"/>
    </location>
</feature>
<keyword evidence="1" id="KW-0472">Membrane</keyword>
<evidence type="ECO:0000313" key="2">
    <source>
        <dbReference type="EMBL" id="ODP28504.1"/>
    </source>
</evidence>
<keyword evidence="1" id="KW-0812">Transmembrane</keyword>
<comment type="caution">
    <text evidence="2">The sequence shown here is derived from an EMBL/GenBank/DDBJ whole genome shotgun (WGS) entry which is preliminary data.</text>
</comment>
<dbReference type="RefSeq" id="WP_069327478.1">
    <property type="nucleotide sequence ID" value="NZ_MDER01000036.1"/>
</dbReference>